<organism evidence="1 2">
    <name type="scientific">Burkholderia ambifaria MEX-5</name>
    <dbReference type="NCBI Taxonomy" id="396597"/>
    <lineage>
        <taxon>Bacteria</taxon>
        <taxon>Pseudomonadati</taxon>
        <taxon>Pseudomonadota</taxon>
        <taxon>Betaproteobacteria</taxon>
        <taxon>Burkholderiales</taxon>
        <taxon>Burkholderiaceae</taxon>
        <taxon>Burkholderia</taxon>
        <taxon>Burkholderia cepacia complex</taxon>
    </lineage>
</organism>
<dbReference type="Proteomes" id="UP000004814">
    <property type="component" value="Unassembled WGS sequence"/>
</dbReference>
<name>B1T2S1_9BURK</name>
<sequence>MGSSQQGIAFRSVYNNKWISLVSGYSNDVKYQRYEACKDTPDAFCMFFMNPAMGMFIDVEGNWIMQSLDDSTQLAPFRSAQPVGTNIVDRARFSFTKNALGQGTHVSIVTLQRDLAWAVDDNGTDQGVLSLATPYTLDYVGDEINGKLTFEFWDSAASPWPPA</sequence>
<dbReference type="RefSeq" id="WP_006758043.1">
    <property type="nucleotide sequence ID" value="NZ_ABLK01000049.1"/>
</dbReference>
<reference evidence="1 2" key="1">
    <citation type="submission" date="2008-03" db="EMBL/GenBank/DDBJ databases">
        <title>Sequencing of the draft genome and assembly of Burkholderia ambifaria MEX-5.</title>
        <authorList>
            <consortium name="US DOE Joint Genome Institute (JGI-PGF)"/>
            <person name="Copeland A."/>
            <person name="Lucas S."/>
            <person name="Lapidus A."/>
            <person name="Glavina del Rio T."/>
            <person name="Dalin E."/>
            <person name="Tice H."/>
            <person name="Bruce D."/>
            <person name="Goodwin L."/>
            <person name="Pitluck S."/>
            <person name="Larimer F."/>
            <person name="Land M.L."/>
            <person name="Hauser L."/>
            <person name="Tiedje J."/>
            <person name="Richardson P."/>
        </authorList>
    </citation>
    <scope>NUCLEOTIDE SEQUENCE [LARGE SCALE GENOMIC DNA]</scope>
    <source>
        <strain evidence="1 2">MEX-5</strain>
    </source>
</reference>
<evidence type="ECO:0000313" key="2">
    <source>
        <dbReference type="Proteomes" id="UP000004814"/>
    </source>
</evidence>
<accession>B1T2S1</accession>
<protein>
    <submittedName>
        <fullName evidence="1">Uncharacterized protein</fullName>
    </submittedName>
</protein>
<proteinExistence type="predicted"/>
<evidence type="ECO:0000313" key="1">
    <source>
        <dbReference type="EMBL" id="EDT42150.1"/>
    </source>
</evidence>
<dbReference type="EMBL" id="ABLK01000049">
    <property type="protein sequence ID" value="EDT42150.1"/>
    <property type="molecule type" value="Genomic_DNA"/>
</dbReference>
<dbReference type="AlphaFoldDB" id="B1T2S1"/>
<gene>
    <name evidence="1" type="ORF">BamMEX5DRAFT_2087</name>
</gene>
<comment type="caution">
    <text evidence="1">The sequence shown here is derived from an EMBL/GenBank/DDBJ whole genome shotgun (WGS) entry which is preliminary data.</text>
</comment>
<dbReference type="PATRIC" id="fig|396597.7.peg.6121"/>